<protein>
    <submittedName>
        <fullName evidence="2 3">Phosphotransferase</fullName>
    </submittedName>
</protein>
<reference evidence="3 4" key="1">
    <citation type="submission" date="2018-12" db="EMBL/GenBank/DDBJ databases">
        <authorList>
            <consortium name="Pathogen Informatics"/>
        </authorList>
    </citation>
    <scope>NUCLEOTIDE SEQUENCE [LARGE SCALE GENOMIC DNA]</scope>
    <source>
        <strain evidence="3 4">NCTC10741</strain>
    </source>
</reference>
<keyword evidence="3" id="KW-0808">Transferase</keyword>
<evidence type="ECO:0000313" key="5">
    <source>
        <dbReference type="Proteomes" id="UP000676853"/>
    </source>
</evidence>
<accession>A0A3P8L941</accession>
<proteinExistence type="predicted"/>
<dbReference type="InterPro" id="IPR002575">
    <property type="entry name" value="Aminoglycoside_PTrfase"/>
</dbReference>
<sequence length="304" mass="32261">MLTPPDRPTAADVLAAVRDAWSMEVTAAVHLPLGFGAHHWRVDGAAGAAAFATVDLDTEIRPLELTAAAYRSAARLQADGVPGVVAPVPAADGRYLVPLGPDGLSLTPWLDGRTPSEDEARAAAERTVGLLLELHAATPPAGIPRWSTRVPADLATRAGRMTAKPWDQGPYGEAARAAVASRLDAIGDWVVRHAALVARAGTGAGWVPTHGEPHHANQMLIGDELVFVDWESLRLAPPERDLLDVPAPLRPAFGARDWAVELFALEWRLTEIAEYLDGFSGPHGDGPDEVAAYRGLLEELGLTP</sequence>
<evidence type="ECO:0000313" key="3">
    <source>
        <dbReference type="EMBL" id="VDR40561.1"/>
    </source>
</evidence>
<organism evidence="3 4">
    <name type="scientific">Tsukamurella paurometabola</name>
    <name type="common">Corynebacterium paurometabolum</name>
    <dbReference type="NCBI Taxonomy" id="2061"/>
    <lineage>
        <taxon>Bacteria</taxon>
        <taxon>Bacillati</taxon>
        <taxon>Actinomycetota</taxon>
        <taxon>Actinomycetes</taxon>
        <taxon>Mycobacteriales</taxon>
        <taxon>Tsukamurellaceae</taxon>
        <taxon>Tsukamurella</taxon>
    </lineage>
</organism>
<reference evidence="2 5" key="2">
    <citation type="submission" date="2021-04" db="EMBL/GenBank/DDBJ databases">
        <title>Whole genome sequence analysis of a thiophenic sulfur metabolizing bacteria.</title>
        <authorList>
            <person name="Akhtar N."/>
            <person name="Akram J."/>
            <person name="Aslam A."/>
        </authorList>
    </citation>
    <scope>NUCLEOTIDE SEQUENCE [LARGE SCALE GENOMIC DNA]</scope>
    <source>
        <strain evidence="2 5">3OW</strain>
    </source>
</reference>
<dbReference type="EMBL" id="LR131273">
    <property type="protein sequence ID" value="VDR40561.1"/>
    <property type="molecule type" value="Genomic_DNA"/>
</dbReference>
<name>A0A3P8L941_TSUPA</name>
<dbReference type="GO" id="GO:0016740">
    <property type="term" value="F:transferase activity"/>
    <property type="evidence" value="ECO:0007669"/>
    <property type="project" value="UniProtKB-KW"/>
</dbReference>
<dbReference type="RefSeq" id="WP_126197514.1">
    <property type="nucleotide sequence ID" value="NZ_CP085954.1"/>
</dbReference>
<evidence type="ECO:0000313" key="4">
    <source>
        <dbReference type="Proteomes" id="UP000271626"/>
    </source>
</evidence>
<dbReference type="Proteomes" id="UP000676853">
    <property type="component" value="Unassembled WGS sequence"/>
</dbReference>
<evidence type="ECO:0000259" key="1">
    <source>
        <dbReference type="Pfam" id="PF01636"/>
    </source>
</evidence>
<dbReference type="Proteomes" id="UP000271626">
    <property type="component" value="Chromosome"/>
</dbReference>
<dbReference type="Gene3D" id="1.10.510.10">
    <property type="entry name" value="Transferase(Phosphotransferase) domain 1"/>
    <property type="match status" value="1"/>
</dbReference>
<evidence type="ECO:0000313" key="2">
    <source>
        <dbReference type="EMBL" id="MBS4103456.1"/>
    </source>
</evidence>
<gene>
    <name evidence="2" type="ORF">KFZ73_19695</name>
    <name evidence="3" type="ORF">NCTC10741_03723</name>
</gene>
<keyword evidence="5" id="KW-1185">Reference proteome</keyword>
<dbReference type="InterPro" id="IPR011009">
    <property type="entry name" value="Kinase-like_dom_sf"/>
</dbReference>
<dbReference type="Pfam" id="PF01636">
    <property type="entry name" value="APH"/>
    <property type="match status" value="1"/>
</dbReference>
<dbReference type="SUPFAM" id="SSF56112">
    <property type="entry name" value="Protein kinase-like (PK-like)"/>
    <property type="match status" value="1"/>
</dbReference>
<dbReference type="Gene3D" id="3.30.200.20">
    <property type="entry name" value="Phosphorylase Kinase, domain 1"/>
    <property type="match status" value="1"/>
</dbReference>
<dbReference type="OrthoDB" id="115252at2"/>
<dbReference type="EMBL" id="JAGXOE010000064">
    <property type="protein sequence ID" value="MBS4103456.1"/>
    <property type="molecule type" value="Genomic_DNA"/>
</dbReference>
<feature type="domain" description="Aminoglycoside phosphotransferase" evidence="1">
    <location>
        <begin position="57"/>
        <end position="254"/>
    </location>
</feature>
<dbReference type="AlphaFoldDB" id="A0A3P8L941"/>